<dbReference type="RefSeq" id="WP_052707358.1">
    <property type="nucleotide sequence ID" value="NZ_CP163445.1"/>
</dbReference>
<gene>
    <name evidence="2" type="ORF">AB2U05_03600</name>
</gene>
<protein>
    <recommendedName>
        <fullName evidence="3">Integral membrane protein</fullName>
    </recommendedName>
</protein>
<feature type="transmembrane region" description="Helical" evidence="1">
    <location>
        <begin position="180"/>
        <end position="200"/>
    </location>
</feature>
<organism evidence="2">
    <name type="scientific">Streptomyces sp. Y1</name>
    <dbReference type="NCBI Taxonomy" id="3238634"/>
    <lineage>
        <taxon>Bacteria</taxon>
        <taxon>Bacillati</taxon>
        <taxon>Actinomycetota</taxon>
        <taxon>Actinomycetes</taxon>
        <taxon>Kitasatosporales</taxon>
        <taxon>Streptomycetaceae</taxon>
        <taxon>Streptomyces</taxon>
    </lineage>
</organism>
<evidence type="ECO:0008006" key="3">
    <source>
        <dbReference type="Google" id="ProtNLM"/>
    </source>
</evidence>
<accession>A0AB39TFM0</accession>
<reference evidence="2" key="1">
    <citation type="submission" date="2024-07" db="EMBL/GenBank/DDBJ databases">
        <authorList>
            <person name="Yu S.T."/>
        </authorList>
    </citation>
    <scope>NUCLEOTIDE SEQUENCE</scope>
    <source>
        <strain evidence="2">Y1</strain>
    </source>
</reference>
<keyword evidence="1" id="KW-0812">Transmembrane</keyword>
<sequence length="242" mass="25363">MTHRPSPWTRTGGALLAATALVPAAAAWYVFAVRMPDDAERSRSYSAAATCPAGSPGTAVEECVRTVPFTVSGTVLQHKDRLATLDGAPAWSGTVRFGNPGPLLEDLKPGDRVDGTVWRGQVMRLERAGVAQATVDEPRDEAQLIAGLGTAVALLAVLAAALGVRLVTGRPTALALARSLLFWTVFSCVLPAVLAFWVGLPWWTVPVAGVPIALFAAETARRLHTGKVPGEPQGFVAGRLPA</sequence>
<evidence type="ECO:0000313" key="2">
    <source>
        <dbReference type="EMBL" id="XDQ77633.1"/>
    </source>
</evidence>
<proteinExistence type="predicted"/>
<dbReference type="EMBL" id="CP163445">
    <property type="protein sequence ID" value="XDQ77633.1"/>
    <property type="molecule type" value="Genomic_DNA"/>
</dbReference>
<dbReference type="AlphaFoldDB" id="A0AB39TFM0"/>
<feature type="transmembrane region" description="Helical" evidence="1">
    <location>
        <begin position="144"/>
        <end position="168"/>
    </location>
</feature>
<name>A0AB39TFM0_9ACTN</name>
<evidence type="ECO:0000256" key="1">
    <source>
        <dbReference type="SAM" id="Phobius"/>
    </source>
</evidence>
<keyword evidence="1" id="KW-1133">Transmembrane helix</keyword>
<keyword evidence="1" id="KW-0472">Membrane</keyword>